<dbReference type="Pfam" id="PF07727">
    <property type="entry name" value="RVT_2"/>
    <property type="match status" value="1"/>
</dbReference>
<keyword evidence="2" id="KW-1185">Reference proteome</keyword>
<proteinExistence type="predicted"/>
<dbReference type="GeneID" id="107488699"/>
<evidence type="ECO:0000313" key="2">
    <source>
        <dbReference type="Proteomes" id="UP000515211"/>
    </source>
</evidence>
<dbReference type="InterPro" id="IPR043502">
    <property type="entry name" value="DNA/RNA_pol_sf"/>
</dbReference>
<dbReference type="AlphaFoldDB" id="A0A6P4DCZ9"/>
<dbReference type="Proteomes" id="UP000515211">
    <property type="component" value="Chromosome 5"/>
</dbReference>
<protein>
    <submittedName>
        <fullName evidence="3">Uncharacterized mitochondrial protein AtMg00810-like</fullName>
    </submittedName>
</protein>
<dbReference type="KEGG" id="adu:107488699"/>
<dbReference type="InterPro" id="IPR013103">
    <property type="entry name" value="RVT_2"/>
</dbReference>
<reference evidence="3" key="2">
    <citation type="submission" date="2025-08" db="UniProtKB">
        <authorList>
            <consortium name="RefSeq"/>
        </authorList>
    </citation>
    <scope>IDENTIFICATION</scope>
    <source>
        <tissue evidence="3">Whole plant</tissue>
    </source>
</reference>
<dbReference type="RefSeq" id="XP_015964958.1">
    <property type="nucleotide sequence ID" value="XM_016109472.1"/>
</dbReference>
<dbReference type="OrthoDB" id="1426677at2759"/>
<organism evidence="2 3">
    <name type="scientific">Arachis duranensis</name>
    <name type="common">Wild peanut</name>
    <dbReference type="NCBI Taxonomy" id="130453"/>
    <lineage>
        <taxon>Eukaryota</taxon>
        <taxon>Viridiplantae</taxon>
        <taxon>Streptophyta</taxon>
        <taxon>Embryophyta</taxon>
        <taxon>Tracheophyta</taxon>
        <taxon>Spermatophyta</taxon>
        <taxon>Magnoliopsida</taxon>
        <taxon>eudicotyledons</taxon>
        <taxon>Gunneridae</taxon>
        <taxon>Pentapetalae</taxon>
        <taxon>rosids</taxon>
        <taxon>fabids</taxon>
        <taxon>Fabales</taxon>
        <taxon>Fabaceae</taxon>
        <taxon>Papilionoideae</taxon>
        <taxon>50 kb inversion clade</taxon>
        <taxon>dalbergioids sensu lato</taxon>
        <taxon>Dalbergieae</taxon>
        <taxon>Pterocarpus clade</taxon>
        <taxon>Arachis</taxon>
    </lineage>
</organism>
<name>A0A6P4DCZ9_ARADU</name>
<evidence type="ECO:0000259" key="1">
    <source>
        <dbReference type="Pfam" id="PF07727"/>
    </source>
</evidence>
<feature type="domain" description="Reverse transcriptase Ty1/copia-type" evidence="1">
    <location>
        <begin position="10"/>
        <end position="101"/>
    </location>
</feature>
<gene>
    <name evidence="3" type="primary">LOC107488699</name>
</gene>
<sequence>MWALHDVSLFTKFTLISSTYILVYVDDILVTGTSEAKIASLVSQLNNTFSLKNLGEMHYCLGIEVRRSPSNTIILYQTKYIKDLLQKAYMSAAKPMPTPMISNLKLSTTGDTIFNNLTLYRSIVGGLQYTTVTRPEITYAVNKVAQFL</sequence>
<reference evidence="2" key="1">
    <citation type="journal article" date="2016" name="Nat. Genet.">
        <title>The genome sequences of Arachis duranensis and Arachis ipaensis, the diploid ancestors of cultivated peanut.</title>
        <authorList>
            <person name="Bertioli D.J."/>
            <person name="Cannon S.B."/>
            <person name="Froenicke L."/>
            <person name="Huang G."/>
            <person name="Farmer A.D."/>
            <person name="Cannon E.K."/>
            <person name="Liu X."/>
            <person name="Gao D."/>
            <person name="Clevenger J."/>
            <person name="Dash S."/>
            <person name="Ren L."/>
            <person name="Moretzsohn M.C."/>
            <person name="Shirasawa K."/>
            <person name="Huang W."/>
            <person name="Vidigal B."/>
            <person name="Abernathy B."/>
            <person name="Chu Y."/>
            <person name="Niederhuth C.E."/>
            <person name="Umale P."/>
            <person name="Araujo A.C."/>
            <person name="Kozik A."/>
            <person name="Kim K.D."/>
            <person name="Burow M.D."/>
            <person name="Varshney R.K."/>
            <person name="Wang X."/>
            <person name="Zhang X."/>
            <person name="Barkley N."/>
            <person name="Guimaraes P.M."/>
            <person name="Isobe S."/>
            <person name="Guo B."/>
            <person name="Liao B."/>
            <person name="Stalker H.T."/>
            <person name="Schmitz R.J."/>
            <person name="Scheffler B.E."/>
            <person name="Leal-Bertioli S.C."/>
            <person name="Xun X."/>
            <person name="Jackson S.A."/>
            <person name="Michelmore R."/>
            <person name="Ozias-Akins P."/>
        </authorList>
    </citation>
    <scope>NUCLEOTIDE SEQUENCE [LARGE SCALE GENOMIC DNA]</scope>
    <source>
        <strain evidence="2">cv. V14167</strain>
    </source>
</reference>
<accession>A0A6P4DCZ9</accession>
<evidence type="ECO:0000313" key="3">
    <source>
        <dbReference type="RefSeq" id="XP_015964958.1"/>
    </source>
</evidence>
<dbReference type="SUPFAM" id="SSF56672">
    <property type="entry name" value="DNA/RNA polymerases"/>
    <property type="match status" value="1"/>
</dbReference>